<dbReference type="AlphaFoldDB" id="A0A815I5G6"/>
<dbReference type="Proteomes" id="UP000663828">
    <property type="component" value="Unassembled WGS sequence"/>
</dbReference>
<dbReference type="SUPFAM" id="SSF49562">
    <property type="entry name" value="C2 domain (Calcium/lipid-binding domain, CaLB)"/>
    <property type="match status" value="1"/>
</dbReference>
<dbReference type="CDD" id="cd00896">
    <property type="entry name" value="PI3Kc_III"/>
    <property type="match status" value="1"/>
</dbReference>
<protein>
    <recommendedName>
        <fullName evidence="2 8">Phosphatidylinositol 3-kinase catalytic subunit type 3</fullName>
        <ecNumber evidence="1 8">2.7.1.137</ecNumber>
    </recommendedName>
</protein>
<feature type="domain" description="PIK helical" evidence="11">
    <location>
        <begin position="345"/>
        <end position="567"/>
    </location>
</feature>
<evidence type="ECO:0000256" key="3">
    <source>
        <dbReference type="ARBA" id="ARBA00022679"/>
    </source>
</evidence>
<comment type="caution">
    <text evidence="14">The sequence shown here is derived from an EMBL/GenBank/DDBJ whole genome shotgun (WGS) entry which is preliminary data.</text>
</comment>
<comment type="similarity">
    <text evidence="8 9">Belongs to the PI3/PI4-kinase family.</text>
</comment>
<dbReference type="SMART" id="SM00142">
    <property type="entry name" value="PI3K_C2"/>
    <property type="match status" value="1"/>
</dbReference>
<evidence type="ECO:0000256" key="6">
    <source>
        <dbReference type="ARBA" id="ARBA00022840"/>
    </source>
</evidence>
<dbReference type="Gene3D" id="1.10.1070.11">
    <property type="entry name" value="Phosphatidylinositol 3-/4-kinase, catalytic domain"/>
    <property type="match status" value="1"/>
</dbReference>
<dbReference type="Proteomes" id="UP000663852">
    <property type="component" value="Unassembled WGS sequence"/>
</dbReference>
<dbReference type="GO" id="GO:0016303">
    <property type="term" value="F:1-phosphatidylinositol-3-kinase activity"/>
    <property type="evidence" value="ECO:0007669"/>
    <property type="project" value="UniProtKB-UniRule"/>
</dbReference>
<evidence type="ECO:0000256" key="8">
    <source>
        <dbReference type="PIRNR" id="PIRNR000587"/>
    </source>
</evidence>
<dbReference type="GO" id="GO:0006897">
    <property type="term" value="P:endocytosis"/>
    <property type="evidence" value="ECO:0007669"/>
    <property type="project" value="TreeGrafter"/>
</dbReference>
<dbReference type="InterPro" id="IPR057756">
    <property type="entry name" value="PI3-kinase_type3/VPS34_cat"/>
</dbReference>
<evidence type="ECO:0000313" key="14">
    <source>
        <dbReference type="EMBL" id="CAF1361466.1"/>
    </source>
</evidence>
<dbReference type="PANTHER" id="PTHR10048">
    <property type="entry name" value="PHOSPHATIDYLINOSITOL KINASE"/>
    <property type="match status" value="1"/>
</dbReference>
<dbReference type="InterPro" id="IPR008290">
    <property type="entry name" value="PI3K_Vps34"/>
</dbReference>
<dbReference type="InterPro" id="IPR011009">
    <property type="entry name" value="Kinase-like_dom_sf"/>
</dbReference>
<evidence type="ECO:0000256" key="4">
    <source>
        <dbReference type="ARBA" id="ARBA00022741"/>
    </source>
</evidence>
<evidence type="ECO:0000313" key="13">
    <source>
        <dbReference type="EMBL" id="CAF0806856.1"/>
    </source>
</evidence>
<dbReference type="GO" id="GO:0000407">
    <property type="term" value="C:phagophore assembly site"/>
    <property type="evidence" value="ECO:0007669"/>
    <property type="project" value="TreeGrafter"/>
</dbReference>
<reference evidence="14" key="1">
    <citation type="submission" date="2021-02" db="EMBL/GenBank/DDBJ databases">
        <authorList>
            <person name="Nowell W R."/>
        </authorList>
    </citation>
    <scope>NUCLEOTIDE SEQUENCE</scope>
</reference>
<dbReference type="Gene3D" id="3.30.1010.10">
    <property type="entry name" value="Phosphatidylinositol 3-kinase Catalytic Subunit, Chain A, domain 4"/>
    <property type="match status" value="1"/>
</dbReference>
<dbReference type="Gene3D" id="1.25.40.70">
    <property type="entry name" value="Phosphatidylinositol 3-kinase, accessory domain (PIK)"/>
    <property type="match status" value="1"/>
</dbReference>
<evidence type="ECO:0000259" key="11">
    <source>
        <dbReference type="PROSITE" id="PS51545"/>
    </source>
</evidence>
<dbReference type="EMBL" id="CAJNOR010002957">
    <property type="protein sequence ID" value="CAF1361466.1"/>
    <property type="molecule type" value="Genomic_DNA"/>
</dbReference>
<evidence type="ECO:0000256" key="7">
    <source>
        <dbReference type="ARBA" id="ARBA00023985"/>
    </source>
</evidence>
<sequence>MSATSEKFHFVFSHELEEQIQIKISSIDGDRTQPQQQQQQSPVQPTNDIFFSNNPSFIRNLSDVKRSEPYVLCQVFSDGQSLCIPVQTSYKSFTDKWNWNEWLTLPLRYCDLPRHAILALSIHEIISPTQVRIIGSTTISLFDSEGVFRQGIYDLKVWPNVLPDVRLKSSTPGKIEQTSNDEQILSNHTNQTIKPVSSAPVIATANLQYNRKQITSKPLNITWNDDSAYPMLDELSRIAKLIKTQCDGHTINQDWLDQLALAKARTCLDKERSTSKSMLLLIEFARTTIEDNECIALYFEPKCDDVLNYPIGYTDLAVYDPEIDLENIVESKHLKLSRSARKALDKDLKPNLEQRDKLMQILAYPPGYYLSIEEQDLVWKYRFFLSQYKKALAKFLQCVHWDKGEEVKQALDLLQQWVTMDTEDALELLGPTYHDPKVRSYAVARLRQASDEDLLLYLLQLVQALRYERYDLINASVIDSIPEEQSSVSNGLYENFASAIGQSDSTSSESSKSSLPEVDLSTFLIQRACEKPVVANYLFWYAYVECENNSSSKDKTTSEMYQAFVNRLLLTLKTKNEQTQQVRLSIEAQKKFVDKLVELTNIVKRVQGSAKVKEEKLRHLLLAGDESPVKFNFLNFDPIPLPLDPEVQIRGINPDKIKIFKSAKLPFLFVCKTTNDEEYPIIFKNGDDLRQDQLILQIIMLMDRILRKENIDLKLTPYKVLSTSLKYGNYQKENDDAILIYVFEGFVQFIDSQSLRRVLERSRTIRQYLQSKAIIANSEDVTLNDIGIPHEVLDAYVKSCAGYCVVMYLLGVGDRHLDNLLLRDSGQLFHIDFGFIMGRDPKPLPQAMRVSKDMMEMLDDKRFLDFLRHCFTAFIILRKHANVFANLFSLMLDANIPDIALERDKTVKKLLDKFRLDLDDEKAISYLKDLIDSSIGAIVPQVYDYFHNLLLAFR</sequence>
<evidence type="ECO:0000256" key="5">
    <source>
        <dbReference type="ARBA" id="ARBA00022777"/>
    </source>
</evidence>
<feature type="domain" description="PI3K/PI4K catalytic" evidence="10">
    <location>
        <begin position="653"/>
        <end position="939"/>
    </location>
</feature>
<dbReference type="SUPFAM" id="SSF56112">
    <property type="entry name" value="Protein kinase-like (PK-like)"/>
    <property type="match status" value="1"/>
</dbReference>
<dbReference type="FunFam" id="3.30.1010.10:FF:000002">
    <property type="entry name" value="Phosphatidylinositol 3-kinase catalytic subunit type 3"/>
    <property type="match status" value="1"/>
</dbReference>
<dbReference type="GO" id="GO:0005524">
    <property type="term" value="F:ATP binding"/>
    <property type="evidence" value="ECO:0007669"/>
    <property type="project" value="UniProtKB-UniRule"/>
</dbReference>
<dbReference type="Pfam" id="PF00792">
    <property type="entry name" value="PI3K_C2"/>
    <property type="match status" value="1"/>
</dbReference>
<dbReference type="GO" id="GO:0034272">
    <property type="term" value="C:phosphatidylinositol 3-kinase complex, class III, type II"/>
    <property type="evidence" value="ECO:0007669"/>
    <property type="project" value="TreeGrafter"/>
</dbReference>
<dbReference type="InterPro" id="IPR018936">
    <property type="entry name" value="PI3/4_kinase_CS"/>
</dbReference>
<dbReference type="PANTHER" id="PTHR10048:SF7">
    <property type="entry name" value="PHOSPHATIDYLINOSITOL 3-KINASE CATALYTIC SUBUNIT TYPE 3"/>
    <property type="match status" value="1"/>
</dbReference>
<dbReference type="InterPro" id="IPR035892">
    <property type="entry name" value="C2_domain_sf"/>
</dbReference>
<proteinExistence type="inferred from homology"/>
<comment type="catalytic activity">
    <reaction evidence="7">
        <text>a 1,2-diacyl-sn-glycero-3-phospho-(1D-myo-inositol) + ATP = a 1,2-diacyl-sn-glycero-3-phospho-(1D-myo-inositol-3-phosphate) + ADP + H(+)</text>
        <dbReference type="Rhea" id="RHEA:12709"/>
        <dbReference type="ChEBI" id="CHEBI:15378"/>
        <dbReference type="ChEBI" id="CHEBI:30616"/>
        <dbReference type="ChEBI" id="CHEBI:57880"/>
        <dbReference type="ChEBI" id="CHEBI:58088"/>
        <dbReference type="ChEBI" id="CHEBI:456216"/>
        <dbReference type="EC" id="2.7.1.137"/>
    </reaction>
    <physiologicalReaction direction="left-to-right" evidence="7">
        <dbReference type="Rhea" id="RHEA:12710"/>
    </physiologicalReaction>
</comment>
<dbReference type="InterPro" id="IPR001263">
    <property type="entry name" value="PI3K_accessory_dom"/>
</dbReference>
<dbReference type="PROSITE" id="PS51547">
    <property type="entry name" value="C2_PI3K"/>
    <property type="match status" value="1"/>
</dbReference>
<dbReference type="EC" id="2.7.1.137" evidence="1 8"/>
<name>A0A815I5G6_ADIRI</name>
<dbReference type="InterPro" id="IPR000403">
    <property type="entry name" value="PI3/4_kinase_cat_dom"/>
</dbReference>
<dbReference type="GO" id="GO:0034271">
    <property type="term" value="C:phosphatidylinositol 3-kinase complex, class III, type I"/>
    <property type="evidence" value="ECO:0007669"/>
    <property type="project" value="TreeGrafter"/>
</dbReference>
<evidence type="ECO:0000256" key="9">
    <source>
        <dbReference type="PROSITE-ProRule" id="PRU00880"/>
    </source>
</evidence>
<dbReference type="OrthoDB" id="67688at2759"/>
<dbReference type="InterPro" id="IPR036940">
    <property type="entry name" value="PI3/4_kinase_cat_sf"/>
</dbReference>
<dbReference type="GO" id="GO:0000045">
    <property type="term" value="P:autophagosome assembly"/>
    <property type="evidence" value="ECO:0007669"/>
    <property type="project" value="TreeGrafter"/>
</dbReference>
<keyword evidence="6 8" id="KW-0067">ATP-binding</keyword>
<dbReference type="InterPro" id="IPR015433">
    <property type="entry name" value="PI3/4_kinase"/>
</dbReference>
<dbReference type="PIRSF" id="PIRSF000587">
    <property type="entry name" value="PI3K_Vps34"/>
    <property type="match status" value="1"/>
</dbReference>
<evidence type="ECO:0000313" key="15">
    <source>
        <dbReference type="Proteomes" id="UP000663828"/>
    </source>
</evidence>
<dbReference type="GO" id="GO:0005777">
    <property type="term" value="C:peroxisome"/>
    <property type="evidence" value="ECO:0007669"/>
    <property type="project" value="TreeGrafter"/>
</dbReference>
<keyword evidence="4 8" id="KW-0547">Nucleotide-binding</keyword>
<organism evidence="14 15">
    <name type="scientific">Adineta ricciae</name>
    <name type="common">Rotifer</name>
    <dbReference type="NCBI Taxonomy" id="249248"/>
    <lineage>
        <taxon>Eukaryota</taxon>
        <taxon>Metazoa</taxon>
        <taxon>Spiralia</taxon>
        <taxon>Gnathifera</taxon>
        <taxon>Rotifera</taxon>
        <taxon>Eurotatoria</taxon>
        <taxon>Bdelloidea</taxon>
        <taxon>Adinetida</taxon>
        <taxon>Adinetidae</taxon>
        <taxon>Adineta</taxon>
    </lineage>
</organism>
<dbReference type="PROSITE" id="PS00915">
    <property type="entry name" value="PI3_4_KINASE_1"/>
    <property type="match status" value="1"/>
</dbReference>
<evidence type="ECO:0000256" key="1">
    <source>
        <dbReference type="ARBA" id="ARBA00012073"/>
    </source>
</evidence>
<dbReference type="SMART" id="SM00145">
    <property type="entry name" value="PI3Ka"/>
    <property type="match status" value="1"/>
</dbReference>
<dbReference type="InterPro" id="IPR002420">
    <property type="entry name" value="PI3K-type_C2_dom"/>
</dbReference>
<keyword evidence="5 8" id="KW-0418">Kinase</keyword>
<dbReference type="PROSITE" id="PS00916">
    <property type="entry name" value="PI3_4_KINASE_2"/>
    <property type="match status" value="1"/>
</dbReference>
<feature type="domain" description="C2 PI3K-type" evidence="12">
    <location>
        <begin position="47"/>
        <end position="195"/>
    </location>
</feature>
<evidence type="ECO:0000256" key="2">
    <source>
        <dbReference type="ARBA" id="ARBA00019787"/>
    </source>
</evidence>
<dbReference type="SUPFAM" id="SSF48371">
    <property type="entry name" value="ARM repeat"/>
    <property type="match status" value="1"/>
</dbReference>
<dbReference type="CDD" id="cd08397">
    <property type="entry name" value="C2_PI3K_class_III"/>
    <property type="match status" value="1"/>
</dbReference>
<dbReference type="InterPro" id="IPR042236">
    <property type="entry name" value="PI3K_accessory_sf"/>
</dbReference>
<dbReference type="GO" id="GO:0048015">
    <property type="term" value="P:phosphatidylinositol-mediated signaling"/>
    <property type="evidence" value="ECO:0007669"/>
    <property type="project" value="TreeGrafter"/>
</dbReference>
<keyword evidence="3 8" id="KW-0808">Transferase</keyword>
<dbReference type="FunFam" id="1.10.1070.11:FF:000002">
    <property type="entry name" value="Phosphatidylinositol 3-kinase catalytic subunit type 3"/>
    <property type="match status" value="1"/>
</dbReference>
<keyword evidence="15" id="KW-1185">Reference proteome</keyword>
<dbReference type="PROSITE" id="PS51545">
    <property type="entry name" value="PIK_HELICAL"/>
    <property type="match status" value="1"/>
</dbReference>
<gene>
    <name evidence="13" type="ORF">EDS130_LOCUS5140</name>
    <name evidence="14" type="ORF">XAT740_LOCUS32038</name>
</gene>
<accession>A0A815I5G6</accession>
<evidence type="ECO:0000259" key="12">
    <source>
        <dbReference type="PROSITE" id="PS51547"/>
    </source>
</evidence>
<dbReference type="GO" id="GO:0005768">
    <property type="term" value="C:endosome"/>
    <property type="evidence" value="ECO:0007669"/>
    <property type="project" value="TreeGrafter"/>
</dbReference>
<dbReference type="Pfam" id="PF00613">
    <property type="entry name" value="PI3Ka"/>
    <property type="match status" value="1"/>
</dbReference>
<dbReference type="SMART" id="SM00146">
    <property type="entry name" value="PI3Kc"/>
    <property type="match status" value="1"/>
</dbReference>
<dbReference type="Pfam" id="PF00454">
    <property type="entry name" value="PI3_PI4_kinase"/>
    <property type="match status" value="2"/>
</dbReference>
<evidence type="ECO:0000259" key="10">
    <source>
        <dbReference type="PROSITE" id="PS50290"/>
    </source>
</evidence>
<dbReference type="Gene3D" id="2.60.40.150">
    <property type="entry name" value="C2 domain"/>
    <property type="match status" value="1"/>
</dbReference>
<dbReference type="PROSITE" id="PS50290">
    <property type="entry name" value="PI3_4_KINASE_3"/>
    <property type="match status" value="1"/>
</dbReference>
<dbReference type="InterPro" id="IPR016024">
    <property type="entry name" value="ARM-type_fold"/>
</dbReference>
<dbReference type="EMBL" id="CAJNOJ010000014">
    <property type="protein sequence ID" value="CAF0806856.1"/>
    <property type="molecule type" value="Genomic_DNA"/>
</dbReference>